<evidence type="ECO:0000313" key="3">
    <source>
        <dbReference type="Proteomes" id="UP000240608"/>
    </source>
</evidence>
<evidence type="ECO:0000313" key="2">
    <source>
        <dbReference type="EMBL" id="PTB90831.1"/>
    </source>
</evidence>
<comment type="caution">
    <text evidence="2">The sequence shown here is derived from an EMBL/GenBank/DDBJ whole genome shotgun (WGS) entry which is preliminary data.</text>
</comment>
<evidence type="ECO:0000256" key="1">
    <source>
        <dbReference type="SAM" id="Phobius"/>
    </source>
</evidence>
<reference evidence="2 3" key="1">
    <citation type="submission" date="2018-03" db="EMBL/GenBank/DDBJ databases">
        <title>Cross-interface Injection: A General Nanoliter Liquid Handling Method Applied to Single Cells Genome Amplification Automated Nanoliter Liquid Handling Applied to Single Cell Multiple Displacement Amplification.</title>
        <authorList>
            <person name="Yun J."/>
            <person name="Xu P."/>
            <person name="Xu J."/>
            <person name="Dai X."/>
            <person name="Wang Y."/>
            <person name="Zheng X."/>
            <person name="Cao C."/>
            <person name="Yi Q."/>
            <person name="Zhu Y."/>
            <person name="Wang L."/>
            <person name="Dong Z."/>
            <person name="Huang Y."/>
            <person name="Huang L."/>
            <person name="Du W."/>
        </authorList>
    </citation>
    <scope>NUCLEOTIDE SEQUENCE [LARGE SCALE GENOMIC DNA]</scope>
    <source>
        <strain evidence="2 3">Z-D1-2</strain>
    </source>
</reference>
<name>A0A2T4DAG4_9BACT</name>
<proteinExistence type="predicted"/>
<keyword evidence="1" id="KW-0472">Membrane</keyword>
<protein>
    <submittedName>
        <fullName evidence="2">EamA family transporter</fullName>
    </submittedName>
</protein>
<sequence length="35" mass="4029">MNNELKSYFKLHFIVLIWGFTAILGLLIVIPPVEV</sequence>
<dbReference type="Proteomes" id="UP000240608">
    <property type="component" value="Unassembled WGS sequence"/>
</dbReference>
<keyword evidence="1" id="KW-1133">Transmembrane helix</keyword>
<dbReference type="AlphaFoldDB" id="A0A2T4DAG4"/>
<accession>A0A2T4DAG4</accession>
<feature type="transmembrane region" description="Helical" evidence="1">
    <location>
        <begin position="12"/>
        <end position="33"/>
    </location>
</feature>
<organism evidence="2 3">
    <name type="scientific">Marivirga lumbricoides</name>
    <dbReference type="NCBI Taxonomy" id="1046115"/>
    <lineage>
        <taxon>Bacteria</taxon>
        <taxon>Pseudomonadati</taxon>
        <taxon>Bacteroidota</taxon>
        <taxon>Cytophagia</taxon>
        <taxon>Cytophagales</taxon>
        <taxon>Marivirgaceae</taxon>
        <taxon>Marivirga</taxon>
    </lineage>
</organism>
<keyword evidence="1" id="KW-0812">Transmembrane</keyword>
<gene>
    <name evidence="2" type="ORF">C9994_16670</name>
</gene>
<dbReference type="EMBL" id="PYVU01000552">
    <property type="protein sequence ID" value="PTB90831.1"/>
    <property type="molecule type" value="Genomic_DNA"/>
</dbReference>
<feature type="non-terminal residue" evidence="2">
    <location>
        <position position="35"/>
    </location>
</feature>